<dbReference type="Proteomes" id="UP001151518">
    <property type="component" value="Unassembled WGS sequence"/>
</dbReference>
<name>A0A9W8KXG8_9FUNG</name>
<keyword evidence="2" id="KW-0732">Signal</keyword>
<evidence type="ECO:0000313" key="3">
    <source>
        <dbReference type="EMBL" id="KAJ2675064.1"/>
    </source>
</evidence>
<feature type="compositionally biased region" description="Basic and acidic residues" evidence="1">
    <location>
        <begin position="132"/>
        <end position="144"/>
    </location>
</feature>
<dbReference type="EMBL" id="JANBTW010000051">
    <property type="protein sequence ID" value="KAJ2675064.1"/>
    <property type="molecule type" value="Genomic_DNA"/>
</dbReference>
<evidence type="ECO:0000256" key="2">
    <source>
        <dbReference type="SAM" id="SignalP"/>
    </source>
</evidence>
<feature type="chain" id="PRO_5040820251" evidence="2">
    <location>
        <begin position="27"/>
        <end position="307"/>
    </location>
</feature>
<feature type="compositionally biased region" description="Basic and acidic residues" evidence="1">
    <location>
        <begin position="219"/>
        <end position="235"/>
    </location>
</feature>
<accession>A0A9W8KXG8</accession>
<reference evidence="3" key="1">
    <citation type="submission" date="2022-07" db="EMBL/GenBank/DDBJ databases">
        <title>Phylogenomic reconstructions and comparative analyses of Kickxellomycotina fungi.</title>
        <authorList>
            <person name="Reynolds N.K."/>
            <person name="Stajich J.E."/>
            <person name="Barry K."/>
            <person name="Grigoriev I.V."/>
            <person name="Crous P."/>
            <person name="Smith M.E."/>
        </authorList>
    </citation>
    <scope>NUCLEOTIDE SEQUENCE</scope>
    <source>
        <strain evidence="3">NRRL 3115</strain>
    </source>
</reference>
<proteinExistence type="predicted"/>
<feature type="compositionally biased region" description="Basic and acidic residues" evidence="1">
    <location>
        <begin position="168"/>
        <end position="185"/>
    </location>
</feature>
<evidence type="ECO:0000313" key="4">
    <source>
        <dbReference type="Proteomes" id="UP001151518"/>
    </source>
</evidence>
<dbReference type="OrthoDB" id="5593078at2759"/>
<evidence type="ECO:0000256" key="1">
    <source>
        <dbReference type="SAM" id="MobiDB-lite"/>
    </source>
</evidence>
<protein>
    <submittedName>
        <fullName evidence="3">Uncharacterized protein</fullName>
    </submittedName>
</protein>
<feature type="region of interest" description="Disordered" evidence="1">
    <location>
        <begin position="114"/>
        <end position="268"/>
    </location>
</feature>
<comment type="caution">
    <text evidence="3">The sequence shown here is derived from an EMBL/GenBank/DDBJ whole genome shotgun (WGS) entry which is preliminary data.</text>
</comment>
<feature type="compositionally biased region" description="Low complexity" evidence="1">
    <location>
        <begin position="200"/>
        <end position="213"/>
    </location>
</feature>
<dbReference type="AlphaFoldDB" id="A0A9W8KXG8"/>
<feature type="signal peptide" evidence="2">
    <location>
        <begin position="1"/>
        <end position="26"/>
    </location>
</feature>
<gene>
    <name evidence="3" type="ORF">GGI25_004113</name>
</gene>
<organism evidence="3 4">
    <name type="scientific">Coemansia spiralis</name>
    <dbReference type="NCBI Taxonomy" id="417178"/>
    <lineage>
        <taxon>Eukaryota</taxon>
        <taxon>Fungi</taxon>
        <taxon>Fungi incertae sedis</taxon>
        <taxon>Zoopagomycota</taxon>
        <taxon>Kickxellomycotina</taxon>
        <taxon>Kickxellomycetes</taxon>
        <taxon>Kickxellales</taxon>
        <taxon>Kickxellaceae</taxon>
        <taxon>Coemansia</taxon>
    </lineage>
</organism>
<sequence length="307" mass="32037">MVSARITTVALALLSIVLIQSDGALALPKSSDSGIEYVKACDSGPDDVTNQCINRIPDDIGMSSGNHACAYHEAEVKCLGLCGNTLTWKVSYKNALKRYRLVCARYIEERIAEKEDDGEANGDSDSPPPSHKKADSDDSSDDSKGGAGDSSDSSSLKGKKPKSPSSDKSNDSKQDKKPQPKKAEQHTSSGSASKPRATEAKSSSSHADSSQAAKTLSENSKKFASDKNDNAENIDRSFGSDNGGGKGKHDTDSGKGKTGGNGDKDSLVKAMLPTMDPDIAGSSHSAHALTALTSLLVLFANIASSVL</sequence>